<sequence length="154" mass="17802">MKPNIKKYLPFIIIGIVLVLFLLITPGFSKKIMLNSVMENQVLNKEITKVEYISYEDKPFMSVVKEKREINGKDSTAAKFIKNMGNYKVKVLSNKDYTKEIFYVHFKDGSKLICYIDKAESKIGVDSGKVWIKDIKADNIIKEMKEVQLVKEVK</sequence>
<organism evidence="1 2">
    <name type="scientific">Anaerofustis stercorihominis</name>
    <dbReference type="NCBI Taxonomy" id="214853"/>
    <lineage>
        <taxon>Bacteria</taxon>
        <taxon>Bacillati</taxon>
        <taxon>Bacillota</taxon>
        <taxon>Clostridia</taxon>
        <taxon>Eubacteriales</taxon>
        <taxon>Eubacteriaceae</taxon>
        <taxon>Anaerofustis</taxon>
    </lineage>
</organism>
<gene>
    <name evidence="1" type="ORF">DW687_05125</name>
</gene>
<comment type="caution">
    <text evidence="1">The sequence shown here is derived from an EMBL/GenBank/DDBJ whole genome shotgun (WGS) entry which is preliminary data.</text>
</comment>
<reference evidence="1 2" key="1">
    <citation type="submission" date="2018-08" db="EMBL/GenBank/DDBJ databases">
        <title>A genome reference for cultivated species of the human gut microbiota.</title>
        <authorList>
            <person name="Zou Y."/>
            <person name="Xue W."/>
            <person name="Luo G."/>
        </authorList>
    </citation>
    <scope>NUCLEOTIDE SEQUENCE [LARGE SCALE GENOMIC DNA]</scope>
    <source>
        <strain evidence="1 2">AM25-6</strain>
    </source>
</reference>
<evidence type="ECO:0000313" key="2">
    <source>
        <dbReference type="Proteomes" id="UP000261212"/>
    </source>
</evidence>
<dbReference type="AlphaFoldDB" id="A0A3E3DY27"/>
<dbReference type="Proteomes" id="UP000261212">
    <property type="component" value="Unassembled WGS sequence"/>
</dbReference>
<name>A0A3E3DY27_9FIRM</name>
<protein>
    <submittedName>
        <fullName evidence="1">Uncharacterized protein</fullName>
    </submittedName>
</protein>
<evidence type="ECO:0000313" key="1">
    <source>
        <dbReference type="EMBL" id="RGD74150.1"/>
    </source>
</evidence>
<dbReference type="RefSeq" id="WP_117532002.1">
    <property type="nucleotide sequence ID" value="NZ_QUSM01000003.1"/>
</dbReference>
<proteinExistence type="predicted"/>
<accession>A0A3E3DY27</accession>
<dbReference type="EMBL" id="QUSM01000003">
    <property type="protein sequence ID" value="RGD74150.1"/>
    <property type="molecule type" value="Genomic_DNA"/>
</dbReference>